<dbReference type="AlphaFoldDB" id="A0A173DYI4"/>
<feature type="binding site" evidence="9">
    <location>
        <position position="63"/>
    </location>
    <ligand>
        <name>[4Fe-4S] cluster</name>
        <dbReference type="ChEBI" id="CHEBI:49883"/>
        <label>1</label>
    </ligand>
</feature>
<dbReference type="PROSITE" id="PS51918">
    <property type="entry name" value="RADICAL_SAM"/>
    <property type="match status" value="1"/>
</dbReference>
<dbReference type="InterPro" id="IPR003698">
    <property type="entry name" value="Lipoyl_synth"/>
</dbReference>
<comment type="similarity">
    <text evidence="9">Belongs to the radical SAM superfamily. Lipoyl synthase family.</text>
</comment>
<dbReference type="NCBIfam" id="NF009544">
    <property type="entry name" value="PRK12928.1"/>
    <property type="match status" value="1"/>
</dbReference>
<dbReference type="GeneID" id="81477980"/>
<evidence type="ECO:0000256" key="8">
    <source>
        <dbReference type="ARBA" id="ARBA00047326"/>
    </source>
</evidence>
<keyword evidence="6 9" id="KW-0408">Iron</keyword>
<evidence type="ECO:0000259" key="11">
    <source>
        <dbReference type="PROSITE" id="PS51918"/>
    </source>
</evidence>
<dbReference type="Pfam" id="PF04055">
    <property type="entry name" value="Radical_SAM"/>
    <property type="match status" value="1"/>
</dbReference>
<comment type="pathway">
    <text evidence="9">Protein modification; protein lipoylation via endogenous pathway; protein N(6)-(lipoyl)lysine from octanoyl-[acyl-carrier-protein]: step 2/2.</text>
</comment>
<evidence type="ECO:0000256" key="2">
    <source>
        <dbReference type="ARBA" id="ARBA00022490"/>
    </source>
</evidence>
<evidence type="ECO:0000256" key="3">
    <source>
        <dbReference type="ARBA" id="ARBA00022679"/>
    </source>
</evidence>
<dbReference type="InterPro" id="IPR007197">
    <property type="entry name" value="rSAM"/>
</dbReference>
<proteinExistence type="inferred from homology"/>
<evidence type="ECO:0000313" key="12">
    <source>
        <dbReference type="EMBL" id="ANG65998.1"/>
    </source>
</evidence>
<keyword evidence="4 9" id="KW-0949">S-adenosyl-L-methionine</keyword>
<dbReference type="PANTHER" id="PTHR10949:SF0">
    <property type="entry name" value="LIPOYL SYNTHASE, MITOCHONDRIAL"/>
    <property type="match status" value="1"/>
</dbReference>
<dbReference type="PANTHER" id="PTHR10949">
    <property type="entry name" value="LIPOYL SYNTHASE"/>
    <property type="match status" value="1"/>
</dbReference>
<feature type="binding site" evidence="9">
    <location>
        <position position="82"/>
    </location>
    <ligand>
        <name>[4Fe-4S] cluster</name>
        <dbReference type="ChEBI" id="CHEBI:49883"/>
        <label>2</label>
        <note>4Fe-4S-S-AdoMet</note>
    </ligand>
</feature>
<dbReference type="GO" id="GO:0051539">
    <property type="term" value="F:4 iron, 4 sulfur cluster binding"/>
    <property type="evidence" value="ECO:0007669"/>
    <property type="project" value="UniProtKB-UniRule"/>
</dbReference>
<dbReference type="Pfam" id="PF16881">
    <property type="entry name" value="LIAS_N"/>
    <property type="match status" value="1"/>
</dbReference>
<feature type="binding site" evidence="9">
    <location>
        <position position="78"/>
    </location>
    <ligand>
        <name>[4Fe-4S] cluster</name>
        <dbReference type="ChEBI" id="CHEBI:49883"/>
        <label>2</label>
        <note>4Fe-4S-S-AdoMet</note>
    </ligand>
</feature>
<feature type="region of interest" description="Disordered" evidence="10">
    <location>
        <begin position="1"/>
        <end position="23"/>
    </location>
</feature>
<dbReference type="SFLD" id="SFLDF00271">
    <property type="entry name" value="lipoyl_synthase"/>
    <property type="match status" value="1"/>
</dbReference>
<gene>
    <name evidence="9" type="primary">lipA</name>
    <name evidence="12" type="ORF">M787_001510</name>
</gene>
<keyword evidence="5 9" id="KW-0479">Metal-binding</keyword>
<dbReference type="InterPro" id="IPR006638">
    <property type="entry name" value="Elp3/MiaA/NifB-like_rSAM"/>
</dbReference>
<dbReference type="GO" id="GO:0016992">
    <property type="term" value="F:lipoate synthase activity"/>
    <property type="evidence" value="ECO:0007669"/>
    <property type="project" value="UniProtKB-UniRule"/>
</dbReference>
<dbReference type="eggNOG" id="COG0320">
    <property type="taxonomic scope" value="Bacteria"/>
</dbReference>
<dbReference type="EC" id="2.8.1.8" evidence="9"/>
<keyword evidence="3 9" id="KW-0808">Transferase</keyword>
<feature type="binding site" evidence="9">
    <location>
        <position position="52"/>
    </location>
    <ligand>
        <name>[4Fe-4S] cluster</name>
        <dbReference type="ChEBI" id="CHEBI:49883"/>
        <label>1</label>
    </ligand>
</feature>
<feature type="binding site" evidence="9">
    <location>
        <position position="85"/>
    </location>
    <ligand>
        <name>[4Fe-4S] cluster</name>
        <dbReference type="ChEBI" id="CHEBI:49883"/>
        <label>2</label>
        <note>4Fe-4S-S-AdoMet</note>
    </ligand>
</feature>
<dbReference type="SFLD" id="SFLDS00029">
    <property type="entry name" value="Radical_SAM"/>
    <property type="match status" value="1"/>
</dbReference>
<evidence type="ECO:0000256" key="6">
    <source>
        <dbReference type="ARBA" id="ARBA00023004"/>
    </source>
</evidence>
<comment type="subcellular location">
    <subcellularLocation>
        <location evidence="9">Cytoplasm</location>
    </subcellularLocation>
</comment>
<dbReference type="CDD" id="cd01335">
    <property type="entry name" value="Radical_SAM"/>
    <property type="match status" value="1"/>
</dbReference>
<keyword evidence="7 9" id="KW-0411">Iron-sulfur</keyword>
<evidence type="ECO:0000256" key="9">
    <source>
        <dbReference type="HAMAP-Rule" id="MF_00206"/>
    </source>
</evidence>
<reference evidence="12 13" key="1">
    <citation type="journal article" date="2014" name="Syst. Appl. Microbiol.">
        <title>Evidence for the existence of two new members of the family Chlamydiaceae and proposal of Chlamydia avium sp. nov. and Chlamydia gallinacea sp. nov.</title>
        <authorList>
            <person name="Sachse K."/>
            <person name="Laroucau K."/>
            <person name="Riege K."/>
            <person name="Wehner S."/>
            <person name="Dilcher M."/>
            <person name="Creasy H.H."/>
            <person name="Weidmann M."/>
            <person name="Myers G."/>
            <person name="Vorimore F."/>
            <person name="Vicari N."/>
            <person name="Magnino S."/>
            <person name="Liebler-Tenorio E."/>
            <person name="Ruettger A."/>
            <person name="Bavoil P.M."/>
            <person name="Hufert F.T."/>
            <person name="Rossello-Mora R."/>
            <person name="Marz M."/>
        </authorList>
    </citation>
    <scope>NUCLEOTIDE SEQUENCE [LARGE SCALE GENOMIC DNA]</scope>
    <source>
        <strain evidence="12 13">08-1274/3</strain>
    </source>
</reference>
<sequence>MNHCSSKEAQALPKKKQVPNRLPPWFKQSLPQGSAFYDTEATIKHAGIATVCEEALCPNRTRCWSRKTATYLALGDACTRRCGFCNIHFTRKPQPPDPKEPDKIAQSAKMLQLKHIVLTMVARDDLEDGGASALVNIIHSLHQELPKATIEVLASDFQGNLAALHTLLDSRLTIYNHNIETIERLTPLVRHKATYRRSLFMLQKAAEYASPNLKIKSGIMVGLGEQENEVKQTLKDLANHGVHIVTIGQYLRPSRRHIPVKNYVPPETFDYYRTVGESLGLFVYSGPFVRSSFNADQVLHELAEQTGKTQPQDSAS</sequence>
<comment type="catalytic activity">
    <reaction evidence="8 9">
        <text>[[Fe-S] cluster scaffold protein carrying a second [4Fe-4S](2+) cluster] + N(6)-octanoyl-L-lysyl-[protein] + 2 oxidized [2Fe-2S]-[ferredoxin] + 2 S-adenosyl-L-methionine + 4 H(+) = [[Fe-S] cluster scaffold protein] + N(6)-[(R)-dihydrolipoyl]-L-lysyl-[protein] + 4 Fe(3+) + 2 hydrogen sulfide + 2 5'-deoxyadenosine + 2 L-methionine + 2 reduced [2Fe-2S]-[ferredoxin]</text>
        <dbReference type="Rhea" id="RHEA:16585"/>
        <dbReference type="Rhea" id="RHEA-COMP:9928"/>
        <dbReference type="Rhea" id="RHEA-COMP:10000"/>
        <dbReference type="Rhea" id="RHEA-COMP:10001"/>
        <dbReference type="Rhea" id="RHEA-COMP:10475"/>
        <dbReference type="Rhea" id="RHEA-COMP:14568"/>
        <dbReference type="Rhea" id="RHEA-COMP:14569"/>
        <dbReference type="ChEBI" id="CHEBI:15378"/>
        <dbReference type="ChEBI" id="CHEBI:17319"/>
        <dbReference type="ChEBI" id="CHEBI:29034"/>
        <dbReference type="ChEBI" id="CHEBI:29919"/>
        <dbReference type="ChEBI" id="CHEBI:33722"/>
        <dbReference type="ChEBI" id="CHEBI:33737"/>
        <dbReference type="ChEBI" id="CHEBI:33738"/>
        <dbReference type="ChEBI" id="CHEBI:57844"/>
        <dbReference type="ChEBI" id="CHEBI:59789"/>
        <dbReference type="ChEBI" id="CHEBI:78809"/>
        <dbReference type="ChEBI" id="CHEBI:83100"/>
        <dbReference type="EC" id="2.8.1.8"/>
    </reaction>
</comment>
<feature type="binding site" evidence="9">
    <location>
        <position position="292"/>
    </location>
    <ligand>
        <name>[4Fe-4S] cluster</name>
        <dbReference type="ChEBI" id="CHEBI:49883"/>
        <label>1</label>
    </ligand>
</feature>
<keyword evidence="1 9" id="KW-0004">4Fe-4S</keyword>
<dbReference type="HAMAP" id="MF_00206">
    <property type="entry name" value="Lipoyl_synth"/>
    <property type="match status" value="1"/>
</dbReference>
<dbReference type="NCBIfam" id="NF004019">
    <property type="entry name" value="PRK05481.1"/>
    <property type="match status" value="1"/>
</dbReference>
<dbReference type="PIRSF" id="PIRSF005963">
    <property type="entry name" value="Lipoyl_synth"/>
    <property type="match status" value="1"/>
</dbReference>
<dbReference type="GO" id="GO:0009249">
    <property type="term" value="P:protein lipoylation"/>
    <property type="evidence" value="ECO:0007669"/>
    <property type="project" value="UniProtKB-UniRule"/>
</dbReference>
<dbReference type="InterPro" id="IPR058240">
    <property type="entry name" value="rSAM_sf"/>
</dbReference>
<comment type="cofactor">
    <cofactor evidence="9">
        <name>[4Fe-4S] cluster</name>
        <dbReference type="ChEBI" id="CHEBI:49883"/>
    </cofactor>
    <text evidence="9">Binds 2 [4Fe-4S] clusters per subunit. One cluster is coordinated with 3 cysteines and an exchangeable S-adenosyl-L-methionine.</text>
</comment>
<dbReference type="SMART" id="SM00729">
    <property type="entry name" value="Elp3"/>
    <property type="match status" value="1"/>
</dbReference>
<dbReference type="FunFam" id="3.20.20.70:FF:000186">
    <property type="entry name" value="Lipoyl synthase"/>
    <property type="match status" value="1"/>
</dbReference>
<dbReference type="UniPathway" id="UPA00538">
    <property type="reaction ID" value="UER00593"/>
</dbReference>
<evidence type="ECO:0000256" key="7">
    <source>
        <dbReference type="ARBA" id="ARBA00023014"/>
    </source>
</evidence>
<feature type="domain" description="Radical SAM core" evidence="11">
    <location>
        <begin position="64"/>
        <end position="282"/>
    </location>
</feature>
<comment type="function">
    <text evidence="9">Catalyzes the radical-mediated insertion of two sulfur atoms into the C-6 and C-8 positions of the octanoyl moiety bound to the lipoyl domains of lipoate-dependent enzymes, thereby converting the octanoylated domains into lipoylated derivatives.</text>
</comment>
<dbReference type="SFLD" id="SFLDG01058">
    <property type="entry name" value="lipoyl_synthase_like"/>
    <property type="match status" value="1"/>
</dbReference>
<dbReference type="RefSeq" id="WP_021828699.1">
    <property type="nucleotide sequence ID" value="NZ_CP015840.1"/>
</dbReference>
<evidence type="ECO:0000256" key="1">
    <source>
        <dbReference type="ARBA" id="ARBA00022485"/>
    </source>
</evidence>
<accession>A0A173DYI4</accession>
<evidence type="ECO:0000313" key="13">
    <source>
        <dbReference type="Proteomes" id="UP000019147"/>
    </source>
</evidence>
<name>A0A173DYI4_9CHLA</name>
<evidence type="ECO:0000256" key="10">
    <source>
        <dbReference type="SAM" id="MobiDB-lite"/>
    </source>
</evidence>
<dbReference type="InterPro" id="IPR013785">
    <property type="entry name" value="Aldolase_TIM"/>
</dbReference>
<dbReference type="EMBL" id="CP015840">
    <property type="protein sequence ID" value="ANG65998.1"/>
    <property type="molecule type" value="Genomic_DNA"/>
</dbReference>
<dbReference type="Proteomes" id="UP000019147">
    <property type="component" value="Chromosome"/>
</dbReference>
<feature type="binding site" evidence="9">
    <location>
        <position position="57"/>
    </location>
    <ligand>
        <name>[4Fe-4S] cluster</name>
        <dbReference type="ChEBI" id="CHEBI:49883"/>
        <label>1</label>
    </ligand>
</feature>
<dbReference type="GO" id="GO:0005737">
    <property type="term" value="C:cytoplasm"/>
    <property type="evidence" value="ECO:0007669"/>
    <property type="project" value="UniProtKB-SubCell"/>
</dbReference>
<dbReference type="Gene3D" id="3.20.20.70">
    <property type="entry name" value="Aldolase class I"/>
    <property type="match status" value="1"/>
</dbReference>
<dbReference type="SUPFAM" id="SSF102114">
    <property type="entry name" value="Radical SAM enzymes"/>
    <property type="match status" value="1"/>
</dbReference>
<keyword evidence="2 9" id="KW-0963">Cytoplasm</keyword>
<evidence type="ECO:0000256" key="4">
    <source>
        <dbReference type="ARBA" id="ARBA00022691"/>
    </source>
</evidence>
<dbReference type="InterPro" id="IPR031691">
    <property type="entry name" value="LIAS_N"/>
</dbReference>
<dbReference type="STRING" id="1143323.M787_001510"/>
<dbReference type="KEGG" id="cgz:M787_001510"/>
<organism evidence="12 13">
    <name type="scientific">Chlamydia gallinacea 08-1274/3</name>
    <dbReference type="NCBI Taxonomy" id="1143323"/>
    <lineage>
        <taxon>Bacteria</taxon>
        <taxon>Pseudomonadati</taxon>
        <taxon>Chlamydiota</taxon>
        <taxon>Chlamydiia</taxon>
        <taxon>Chlamydiales</taxon>
        <taxon>Chlamydiaceae</taxon>
        <taxon>Chlamydia/Chlamydophila group</taxon>
        <taxon>Chlamydia</taxon>
    </lineage>
</organism>
<dbReference type="NCBIfam" id="TIGR00510">
    <property type="entry name" value="lipA"/>
    <property type="match status" value="1"/>
</dbReference>
<dbReference type="OrthoDB" id="9787898at2"/>
<evidence type="ECO:0000256" key="5">
    <source>
        <dbReference type="ARBA" id="ARBA00022723"/>
    </source>
</evidence>
<protein>
    <recommendedName>
        <fullName evidence="9">Lipoyl synthase</fullName>
        <ecNumber evidence="9">2.8.1.8</ecNumber>
    </recommendedName>
    <alternativeName>
        <fullName evidence="9">Lip-syn</fullName>
        <shortName evidence="9">LS</shortName>
    </alternativeName>
    <alternativeName>
        <fullName evidence="9">Lipoate synthase</fullName>
    </alternativeName>
    <alternativeName>
        <fullName evidence="9">Lipoic acid synthase</fullName>
    </alternativeName>
    <alternativeName>
        <fullName evidence="9">Sulfur insertion protein LipA</fullName>
    </alternativeName>
</protein>
<dbReference type="GO" id="GO:0046872">
    <property type="term" value="F:metal ion binding"/>
    <property type="evidence" value="ECO:0007669"/>
    <property type="project" value="UniProtKB-KW"/>
</dbReference>